<gene>
    <name evidence="7" type="ORF">ATO12_11045</name>
</gene>
<keyword evidence="3" id="KW-0731">Sigma factor</keyword>
<dbReference type="GO" id="GO:0006352">
    <property type="term" value="P:DNA-templated transcription initiation"/>
    <property type="evidence" value="ECO:0007669"/>
    <property type="project" value="InterPro"/>
</dbReference>
<dbReference type="InterPro" id="IPR014284">
    <property type="entry name" value="RNA_pol_sigma-70_dom"/>
</dbReference>
<dbReference type="eggNOG" id="COG1595">
    <property type="taxonomic scope" value="Bacteria"/>
</dbReference>
<sequence>MGNKKNDIILEGIITGDKIILSDFYKQSTRYVRRYIIQNSGCEQDVEDIVQDALILIYQKLTKDTLELNCSIYTYFYGVCKNIWRNRLRRKKKITLGEAFITENNECFDDSIIDDIEKNEQEHLYRKYFLKLNDSNKKLLNHYFEGKSMREIANLMGYSEGYVRKKKFEAKKRLLEIIEQNSSYFELKACE</sequence>
<evidence type="ECO:0000256" key="5">
    <source>
        <dbReference type="ARBA" id="ARBA00023163"/>
    </source>
</evidence>
<evidence type="ECO:0000256" key="2">
    <source>
        <dbReference type="ARBA" id="ARBA00023015"/>
    </source>
</evidence>
<keyword evidence="4" id="KW-0238">DNA-binding</keyword>
<dbReference type="OrthoDB" id="1163416at2"/>
<dbReference type="GO" id="GO:0003677">
    <property type="term" value="F:DNA binding"/>
    <property type="evidence" value="ECO:0007669"/>
    <property type="project" value="UniProtKB-KW"/>
</dbReference>
<dbReference type="STRING" id="1317122.ATO12_11045"/>
<keyword evidence="5" id="KW-0804">Transcription</keyword>
<dbReference type="SUPFAM" id="SSF88659">
    <property type="entry name" value="Sigma3 and sigma4 domains of RNA polymerase sigma factors"/>
    <property type="match status" value="1"/>
</dbReference>
<protein>
    <recommendedName>
        <fullName evidence="6">RNA polymerase sigma-70 region 2 domain-containing protein</fullName>
    </recommendedName>
</protein>
<comment type="caution">
    <text evidence="7">The sequence shown here is derived from an EMBL/GenBank/DDBJ whole genome shotgun (WGS) entry which is preliminary data.</text>
</comment>
<dbReference type="AlphaFoldDB" id="A0A023BMS0"/>
<dbReference type="EMBL" id="AQRA01000025">
    <property type="protein sequence ID" value="EZH71291.1"/>
    <property type="molecule type" value="Genomic_DNA"/>
</dbReference>
<accession>A0A023BMS0</accession>
<reference evidence="7 8" key="1">
    <citation type="submission" date="2014-04" db="EMBL/GenBank/DDBJ databases">
        <title>Aquimarina sp. 22II-S11-z7 Genome Sequencing.</title>
        <authorList>
            <person name="Lai Q."/>
        </authorList>
    </citation>
    <scope>NUCLEOTIDE SEQUENCE [LARGE SCALE GENOMIC DNA]</scope>
    <source>
        <strain evidence="7 8">22II-S11-z7</strain>
    </source>
</reference>
<dbReference type="InterPro" id="IPR013324">
    <property type="entry name" value="RNA_pol_sigma_r3/r4-like"/>
</dbReference>
<feature type="domain" description="RNA polymerase sigma-70 region 2" evidence="6">
    <location>
        <begin position="28"/>
        <end position="93"/>
    </location>
</feature>
<evidence type="ECO:0000313" key="7">
    <source>
        <dbReference type="EMBL" id="EZH71291.1"/>
    </source>
</evidence>
<dbReference type="InterPro" id="IPR013325">
    <property type="entry name" value="RNA_pol_sigma_r2"/>
</dbReference>
<dbReference type="InterPro" id="IPR036388">
    <property type="entry name" value="WH-like_DNA-bd_sf"/>
</dbReference>
<dbReference type="Gene3D" id="1.10.1740.10">
    <property type="match status" value="1"/>
</dbReference>
<proteinExistence type="inferred from homology"/>
<dbReference type="RefSeq" id="WP_034247685.1">
    <property type="nucleotide sequence ID" value="NZ_AQRA01000025.1"/>
</dbReference>
<comment type="similarity">
    <text evidence="1">Belongs to the sigma-70 factor family. ECF subfamily.</text>
</comment>
<keyword evidence="8" id="KW-1185">Reference proteome</keyword>
<evidence type="ECO:0000256" key="3">
    <source>
        <dbReference type="ARBA" id="ARBA00023082"/>
    </source>
</evidence>
<dbReference type="Proteomes" id="UP000023541">
    <property type="component" value="Unassembled WGS sequence"/>
</dbReference>
<keyword evidence="2" id="KW-0805">Transcription regulation</keyword>
<evidence type="ECO:0000256" key="1">
    <source>
        <dbReference type="ARBA" id="ARBA00010641"/>
    </source>
</evidence>
<evidence type="ECO:0000256" key="4">
    <source>
        <dbReference type="ARBA" id="ARBA00023125"/>
    </source>
</evidence>
<evidence type="ECO:0000313" key="8">
    <source>
        <dbReference type="Proteomes" id="UP000023541"/>
    </source>
</evidence>
<dbReference type="NCBIfam" id="TIGR02937">
    <property type="entry name" value="sigma70-ECF"/>
    <property type="match status" value="1"/>
</dbReference>
<evidence type="ECO:0000259" key="6">
    <source>
        <dbReference type="Pfam" id="PF04542"/>
    </source>
</evidence>
<dbReference type="SUPFAM" id="SSF88946">
    <property type="entry name" value="Sigma2 domain of RNA polymerase sigma factors"/>
    <property type="match status" value="1"/>
</dbReference>
<dbReference type="PANTHER" id="PTHR43133:SF8">
    <property type="entry name" value="RNA POLYMERASE SIGMA FACTOR HI_1459-RELATED"/>
    <property type="match status" value="1"/>
</dbReference>
<dbReference type="InterPro" id="IPR007627">
    <property type="entry name" value="RNA_pol_sigma70_r2"/>
</dbReference>
<name>A0A023BMS0_9FLAO</name>
<dbReference type="Gene3D" id="1.10.10.10">
    <property type="entry name" value="Winged helix-like DNA-binding domain superfamily/Winged helix DNA-binding domain"/>
    <property type="match status" value="1"/>
</dbReference>
<dbReference type="InterPro" id="IPR039425">
    <property type="entry name" value="RNA_pol_sigma-70-like"/>
</dbReference>
<dbReference type="PANTHER" id="PTHR43133">
    <property type="entry name" value="RNA POLYMERASE ECF-TYPE SIGMA FACTO"/>
    <property type="match status" value="1"/>
</dbReference>
<organism evidence="7 8">
    <name type="scientific">Aquimarina atlantica</name>
    <dbReference type="NCBI Taxonomy" id="1317122"/>
    <lineage>
        <taxon>Bacteria</taxon>
        <taxon>Pseudomonadati</taxon>
        <taxon>Bacteroidota</taxon>
        <taxon>Flavobacteriia</taxon>
        <taxon>Flavobacteriales</taxon>
        <taxon>Flavobacteriaceae</taxon>
        <taxon>Aquimarina</taxon>
    </lineage>
</organism>
<dbReference type="Pfam" id="PF04542">
    <property type="entry name" value="Sigma70_r2"/>
    <property type="match status" value="1"/>
</dbReference>
<dbReference type="GO" id="GO:0016987">
    <property type="term" value="F:sigma factor activity"/>
    <property type="evidence" value="ECO:0007669"/>
    <property type="project" value="UniProtKB-KW"/>
</dbReference>